<feature type="region of interest" description="Disordered" evidence="1">
    <location>
        <begin position="15"/>
        <end position="91"/>
    </location>
</feature>
<accession>A0A921EPY6</accession>
<dbReference type="Proteomes" id="UP000712713">
    <property type="component" value="Unassembled WGS sequence"/>
</dbReference>
<comment type="caution">
    <text evidence="3">The sequence shown here is derived from an EMBL/GenBank/DDBJ whole genome shotgun (WGS) entry which is preliminary data.</text>
</comment>
<evidence type="ECO:0000313" key="4">
    <source>
        <dbReference type="Proteomes" id="UP000712713"/>
    </source>
</evidence>
<sequence>MKAVLGLAVLALVTGCTTTPTTTPPITDSPAGQATAEPTAEPTGGASSAVPATSEASEPGVQATEAEPRGEVPLSLPPVEKPEPQGGPWDQLSATISDAEQATAATGLPDTFLEYVKARLTVEDDAGCTPSALHFTAAHRDGFVYGSEESPCQDGFAVWGIDGDEWRYLVLFQDPPECAQLTEMGVPVDVPGLACEDENFQVRNY</sequence>
<dbReference type="PROSITE" id="PS51257">
    <property type="entry name" value="PROKAR_LIPOPROTEIN"/>
    <property type="match status" value="1"/>
</dbReference>
<feature type="chain" id="PRO_5038626068" evidence="2">
    <location>
        <begin position="19"/>
        <end position="205"/>
    </location>
</feature>
<evidence type="ECO:0000313" key="3">
    <source>
        <dbReference type="EMBL" id="HJE51555.1"/>
    </source>
</evidence>
<organism evidence="3 4">
    <name type="scientific">Tessaracoccus flavescens</name>
    <dbReference type="NCBI Taxonomy" id="399497"/>
    <lineage>
        <taxon>Bacteria</taxon>
        <taxon>Bacillati</taxon>
        <taxon>Actinomycetota</taxon>
        <taxon>Actinomycetes</taxon>
        <taxon>Propionibacteriales</taxon>
        <taxon>Propionibacteriaceae</taxon>
        <taxon>Tessaracoccus</taxon>
    </lineage>
</organism>
<evidence type="ECO:0000256" key="2">
    <source>
        <dbReference type="SAM" id="SignalP"/>
    </source>
</evidence>
<reference evidence="3" key="2">
    <citation type="submission" date="2021-09" db="EMBL/GenBank/DDBJ databases">
        <authorList>
            <person name="Gilroy R."/>
        </authorList>
    </citation>
    <scope>NUCLEOTIDE SEQUENCE</scope>
    <source>
        <strain evidence="3">ChiGjej3B3-7470</strain>
    </source>
</reference>
<proteinExistence type="predicted"/>
<name>A0A921EPY6_9ACTN</name>
<dbReference type="AlphaFoldDB" id="A0A921EPY6"/>
<evidence type="ECO:0000256" key="1">
    <source>
        <dbReference type="SAM" id="MobiDB-lite"/>
    </source>
</evidence>
<dbReference type="EMBL" id="DYZF01000157">
    <property type="protein sequence ID" value="HJE51555.1"/>
    <property type="molecule type" value="Genomic_DNA"/>
</dbReference>
<gene>
    <name evidence="3" type="ORF">K8V15_06205</name>
</gene>
<keyword evidence="2" id="KW-0732">Signal</keyword>
<feature type="signal peptide" evidence="2">
    <location>
        <begin position="1"/>
        <end position="18"/>
    </location>
</feature>
<reference evidence="3" key="1">
    <citation type="journal article" date="2021" name="PeerJ">
        <title>Extensive microbial diversity within the chicken gut microbiome revealed by metagenomics and culture.</title>
        <authorList>
            <person name="Gilroy R."/>
            <person name="Ravi A."/>
            <person name="Getino M."/>
            <person name="Pursley I."/>
            <person name="Horton D.L."/>
            <person name="Alikhan N.F."/>
            <person name="Baker D."/>
            <person name="Gharbi K."/>
            <person name="Hall N."/>
            <person name="Watson M."/>
            <person name="Adriaenssens E.M."/>
            <person name="Foster-Nyarko E."/>
            <person name="Jarju S."/>
            <person name="Secka A."/>
            <person name="Antonio M."/>
            <person name="Oren A."/>
            <person name="Chaudhuri R.R."/>
            <person name="La Ragione R."/>
            <person name="Hildebrand F."/>
            <person name="Pallen M.J."/>
        </authorList>
    </citation>
    <scope>NUCLEOTIDE SEQUENCE</scope>
    <source>
        <strain evidence="3">ChiGjej3B3-7470</strain>
    </source>
</reference>
<feature type="compositionally biased region" description="Low complexity" evidence="1">
    <location>
        <begin position="15"/>
        <end position="26"/>
    </location>
</feature>
<protein>
    <submittedName>
        <fullName evidence="3">Uncharacterized protein</fullName>
    </submittedName>
</protein>